<comment type="similarity">
    <text evidence="8">Belongs to the protein kinase superfamily.</text>
</comment>
<dbReference type="SUPFAM" id="SSF56112">
    <property type="entry name" value="Protein kinase-like (PK-like)"/>
    <property type="match status" value="1"/>
</dbReference>
<keyword evidence="1 8" id="KW-0723">Serine/threonine-protein kinase</keyword>
<protein>
    <submittedName>
        <fullName evidence="11">Uncharacterized protein</fullName>
    </submittedName>
</protein>
<dbReference type="KEGG" id="pti:PHATRDRAFT_3730"/>
<feature type="binding site" evidence="7">
    <location>
        <position position="34"/>
    </location>
    <ligand>
        <name>ATP</name>
        <dbReference type="ChEBI" id="CHEBI:30616"/>
    </ligand>
</feature>
<evidence type="ECO:0000256" key="2">
    <source>
        <dbReference type="ARBA" id="ARBA00022553"/>
    </source>
</evidence>
<evidence type="ECO:0000256" key="8">
    <source>
        <dbReference type="RuleBase" id="RU000304"/>
    </source>
</evidence>
<dbReference type="PROSITE" id="PS50011">
    <property type="entry name" value="PROTEIN_KINASE_DOM"/>
    <property type="match status" value="1"/>
</dbReference>
<dbReference type="Gene3D" id="1.10.510.10">
    <property type="entry name" value="Transferase(Phosphotransferase) domain 1"/>
    <property type="match status" value="1"/>
</dbReference>
<keyword evidence="6 7" id="KW-0067">ATP-binding</keyword>
<keyword evidence="4 7" id="KW-0547">Nucleotide-binding</keyword>
<evidence type="ECO:0000256" key="3">
    <source>
        <dbReference type="ARBA" id="ARBA00022679"/>
    </source>
</evidence>
<dbReference type="PaxDb" id="2850-Phatr3730"/>
<evidence type="ECO:0000259" key="9">
    <source>
        <dbReference type="PROSITE" id="PS50011"/>
    </source>
</evidence>
<dbReference type="PANTHER" id="PTHR24353:SF143">
    <property type="entry name" value="PROTEIN KINASE DOMAIN-CONTAINING PROTEIN"/>
    <property type="match status" value="1"/>
</dbReference>
<dbReference type="FunFam" id="1.10.510.10:FF:000048">
    <property type="entry name" value="Protein kinase C"/>
    <property type="match status" value="1"/>
</dbReference>
<gene>
    <name evidence="11" type="ORF">PHATRDRAFT_3730</name>
</gene>
<evidence type="ECO:0000259" key="10">
    <source>
        <dbReference type="PROSITE" id="PS51285"/>
    </source>
</evidence>
<dbReference type="Proteomes" id="UP000000759">
    <property type="component" value="Chromosome 14"/>
</dbReference>
<feature type="non-terminal residue" evidence="11">
    <location>
        <position position="1"/>
    </location>
</feature>
<accession>B7G4C0</accession>
<dbReference type="GO" id="GO:0004691">
    <property type="term" value="F:cAMP-dependent protein kinase activity"/>
    <property type="evidence" value="ECO:0007669"/>
    <property type="project" value="TreeGrafter"/>
</dbReference>
<dbReference type="EMBL" id="CM000616">
    <property type="protein sequence ID" value="EEC46426.1"/>
    <property type="molecule type" value="Genomic_DNA"/>
</dbReference>
<dbReference type="InterPro" id="IPR000719">
    <property type="entry name" value="Prot_kinase_dom"/>
</dbReference>
<feature type="non-terminal residue" evidence="11">
    <location>
        <position position="300"/>
    </location>
</feature>
<dbReference type="OrthoDB" id="35715at2759"/>
<dbReference type="PROSITE" id="PS00107">
    <property type="entry name" value="PROTEIN_KINASE_ATP"/>
    <property type="match status" value="1"/>
</dbReference>
<proteinExistence type="inferred from homology"/>
<dbReference type="PROSITE" id="PS00108">
    <property type="entry name" value="PROTEIN_KINASE_ST"/>
    <property type="match status" value="1"/>
</dbReference>
<dbReference type="PROSITE" id="PS51285">
    <property type="entry name" value="AGC_KINASE_CTER"/>
    <property type="match status" value="1"/>
</dbReference>
<dbReference type="eggNOG" id="KOG0616">
    <property type="taxonomic scope" value="Eukaryota"/>
</dbReference>
<keyword evidence="2" id="KW-0597">Phosphoprotein</keyword>
<evidence type="ECO:0000256" key="7">
    <source>
        <dbReference type="PROSITE-ProRule" id="PRU10141"/>
    </source>
</evidence>
<dbReference type="PANTHER" id="PTHR24353">
    <property type="entry name" value="CYCLIC NUCLEOTIDE-DEPENDENT PROTEIN KINASE"/>
    <property type="match status" value="1"/>
</dbReference>
<evidence type="ECO:0000256" key="1">
    <source>
        <dbReference type="ARBA" id="ARBA00022527"/>
    </source>
</evidence>
<feature type="domain" description="Protein kinase" evidence="9">
    <location>
        <begin position="4"/>
        <end position="265"/>
    </location>
</feature>
<reference evidence="12" key="2">
    <citation type="submission" date="2008-08" db="EMBL/GenBank/DDBJ databases">
        <authorList>
            <consortium name="Diatom Consortium"/>
            <person name="Grigoriev I."/>
            <person name="Grimwood J."/>
            <person name="Kuo A."/>
            <person name="Otillar R.P."/>
            <person name="Salamov A."/>
            <person name="Detter J.C."/>
            <person name="Lindquist E."/>
            <person name="Shapiro H."/>
            <person name="Lucas S."/>
            <person name="Glavina del Rio T."/>
            <person name="Pitluck S."/>
            <person name="Rokhsar D."/>
            <person name="Bowler C."/>
        </authorList>
    </citation>
    <scope>GENOME REANNOTATION</scope>
    <source>
        <strain evidence="12">CCAP 1055/1</strain>
    </source>
</reference>
<dbReference type="GO" id="GO:0005524">
    <property type="term" value="F:ATP binding"/>
    <property type="evidence" value="ECO:0007669"/>
    <property type="project" value="UniProtKB-UniRule"/>
</dbReference>
<dbReference type="InterPro" id="IPR017441">
    <property type="entry name" value="Protein_kinase_ATP_BS"/>
</dbReference>
<evidence type="ECO:0000256" key="5">
    <source>
        <dbReference type="ARBA" id="ARBA00022777"/>
    </source>
</evidence>
<dbReference type="SMART" id="SM00220">
    <property type="entry name" value="S_TKc"/>
    <property type="match status" value="1"/>
</dbReference>
<keyword evidence="12" id="KW-1185">Reference proteome</keyword>
<dbReference type="GO" id="GO:0005952">
    <property type="term" value="C:cAMP-dependent protein kinase complex"/>
    <property type="evidence" value="ECO:0007669"/>
    <property type="project" value="TreeGrafter"/>
</dbReference>
<dbReference type="InterPro" id="IPR008271">
    <property type="entry name" value="Ser/Thr_kinase_AS"/>
</dbReference>
<dbReference type="Pfam" id="PF00069">
    <property type="entry name" value="Pkinase"/>
    <property type="match status" value="1"/>
</dbReference>
<keyword evidence="5" id="KW-0418">Kinase</keyword>
<organism evidence="11 12">
    <name type="scientific">Phaeodactylum tricornutum (strain CCAP 1055/1)</name>
    <dbReference type="NCBI Taxonomy" id="556484"/>
    <lineage>
        <taxon>Eukaryota</taxon>
        <taxon>Sar</taxon>
        <taxon>Stramenopiles</taxon>
        <taxon>Ochrophyta</taxon>
        <taxon>Bacillariophyta</taxon>
        <taxon>Bacillariophyceae</taxon>
        <taxon>Bacillariophycidae</taxon>
        <taxon>Naviculales</taxon>
        <taxon>Phaeodactylaceae</taxon>
        <taxon>Phaeodactylum</taxon>
    </lineage>
</organism>
<dbReference type="InterPro" id="IPR000961">
    <property type="entry name" value="AGC-kinase_C"/>
</dbReference>
<dbReference type="STRING" id="556484.B7G4C0"/>
<dbReference type="HOGENOM" id="CLU_000288_73_2_1"/>
<dbReference type="AlphaFoldDB" id="B7G4C0"/>
<dbReference type="FunFam" id="3.30.200.20:FF:000042">
    <property type="entry name" value="Aurora kinase A"/>
    <property type="match status" value="1"/>
</dbReference>
<evidence type="ECO:0000313" key="11">
    <source>
        <dbReference type="EMBL" id="EEC46426.1"/>
    </source>
</evidence>
<keyword evidence="3" id="KW-0808">Transferase</keyword>
<dbReference type="Gene3D" id="3.30.200.20">
    <property type="entry name" value="Phosphorylase Kinase, domain 1"/>
    <property type="match status" value="1"/>
</dbReference>
<evidence type="ECO:0000256" key="6">
    <source>
        <dbReference type="ARBA" id="ARBA00022840"/>
    </source>
</evidence>
<evidence type="ECO:0000313" key="12">
    <source>
        <dbReference type="Proteomes" id="UP000000759"/>
    </source>
</evidence>
<dbReference type="InParanoid" id="B7G4C0"/>
<reference evidence="11 12" key="1">
    <citation type="journal article" date="2008" name="Nature">
        <title>The Phaeodactylum genome reveals the evolutionary history of diatom genomes.</title>
        <authorList>
            <person name="Bowler C."/>
            <person name="Allen A.E."/>
            <person name="Badger J.H."/>
            <person name="Grimwood J."/>
            <person name="Jabbari K."/>
            <person name="Kuo A."/>
            <person name="Maheswari U."/>
            <person name="Martens C."/>
            <person name="Maumus F."/>
            <person name="Otillar R.P."/>
            <person name="Rayko E."/>
            <person name="Salamov A."/>
            <person name="Vandepoele K."/>
            <person name="Beszteri B."/>
            <person name="Gruber A."/>
            <person name="Heijde M."/>
            <person name="Katinka M."/>
            <person name="Mock T."/>
            <person name="Valentin K."/>
            <person name="Verret F."/>
            <person name="Berges J.A."/>
            <person name="Brownlee C."/>
            <person name="Cadoret J.P."/>
            <person name="Chiovitti A."/>
            <person name="Choi C.J."/>
            <person name="Coesel S."/>
            <person name="De Martino A."/>
            <person name="Detter J.C."/>
            <person name="Durkin C."/>
            <person name="Falciatore A."/>
            <person name="Fournet J."/>
            <person name="Haruta M."/>
            <person name="Huysman M.J."/>
            <person name="Jenkins B.D."/>
            <person name="Jiroutova K."/>
            <person name="Jorgensen R.E."/>
            <person name="Joubert Y."/>
            <person name="Kaplan A."/>
            <person name="Kroger N."/>
            <person name="Kroth P.G."/>
            <person name="La Roche J."/>
            <person name="Lindquist E."/>
            <person name="Lommer M."/>
            <person name="Martin-Jezequel V."/>
            <person name="Lopez P.J."/>
            <person name="Lucas S."/>
            <person name="Mangogna M."/>
            <person name="McGinnis K."/>
            <person name="Medlin L.K."/>
            <person name="Montsant A."/>
            <person name="Oudot-Le Secq M.P."/>
            <person name="Napoli C."/>
            <person name="Obornik M."/>
            <person name="Parker M.S."/>
            <person name="Petit J.L."/>
            <person name="Porcel B.M."/>
            <person name="Poulsen N."/>
            <person name="Robison M."/>
            <person name="Rychlewski L."/>
            <person name="Rynearson T.A."/>
            <person name="Schmutz J."/>
            <person name="Shapiro H."/>
            <person name="Siaut M."/>
            <person name="Stanley M."/>
            <person name="Sussman M.R."/>
            <person name="Taylor A.R."/>
            <person name="Vardi A."/>
            <person name="von Dassow P."/>
            <person name="Vyverman W."/>
            <person name="Willis A."/>
            <person name="Wyrwicz L.S."/>
            <person name="Rokhsar D.S."/>
            <person name="Weissenbach J."/>
            <person name="Armbrust E.V."/>
            <person name="Green B.R."/>
            <person name="Van de Peer Y."/>
            <person name="Grigoriev I.V."/>
        </authorList>
    </citation>
    <scope>NUCLEOTIDE SEQUENCE [LARGE SCALE GENOMIC DNA]</scope>
    <source>
        <strain evidence="11 12">CCAP 1055/1</strain>
    </source>
</reference>
<sequence>LSDLDKHRVLGKGAFGEVWLVSDTKKAGKSFALKSISKRTLLESKQEQSVINEKEFLCLLQHPFILNLVASFQDEENVYLLLPLVPGGELFNVLQKQKQKHLGLVNDHAAFYSACTIEAIGHLHQRQIAYRDLKLENILIDTEGYCKIIDLGFAKVVVDKTYTLVGTPEYLAPEIILSKGHDKSVDYWSYGVLVYELLVGHSPFYLKHSSQIDMFKRIVMQKYTIPETVEGHARVLIQDLLIRKPEKRLGNLSKGYFDIKKHAWFEMSKIKFRALLKKTLEAPWKPHLSGATDSSNFDSF</sequence>
<dbReference type="GeneID" id="7202829"/>
<feature type="domain" description="AGC-kinase C-terminal" evidence="10">
    <location>
        <begin position="268"/>
        <end position="300"/>
    </location>
</feature>
<dbReference type="RefSeq" id="XP_002181886.1">
    <property type="nucleotide sequence ID" value="XM_002181850.1"/>
</dbReference>
<name>B7G4C0_PHATC</name>
<dbReference type="InterPro" id="IPR011009">
    <property type="entry name" value="Kinase-like_dom_sf"/>
</dbReference>
<evidence type="ECO:0000256" key="4">
    <source>
        <dbReference type="ARBA" id="ARBA00022741"/>
    </source>
</evidence>